<keyword evidence="2" id="KW-0732">Signal</keyword>
<feature type="compositionally biased region" description="Basic and acidic residues" evidence="1">
    <location>
        <begin position="132"/>
        <end position="168"/>
    </location>
</feature>
<evidence type="ECO:0000256" key="2">
    <source>
        <dbReference type="SAM" id="SignalP"/>
    </source>
</evidence>
<feature type="chain" id="PRO_5014802597" evidence="2">
    <location>
        <begin position="22"/>
        <end position="182"/>
    </location>
</feature>
<accession>A0A2N8UCL6</accession>
<evidence type="ECO:0000313" key="3">
    <source>
        <dbReference type="EMBL" id="SJX62736.1"/>
    </source>
</evidence>
<dbReference type="AlphaFoldDB" id="A0A2N8UCL6"/>
<feature type="region of interest" description="Disordered" evidence="1">
    <location>
        <begin position="132"/>
        <end position="182"/>
    </location>
</feature>
<organism evidence="3 4">
    <name type="scientific">Sporisorium reilianum f. sp. reilianum</name>
    <dbReference type="NCBI Taxonomy" id="72559"/>
    <lineage>
        <taxon>Eukaryota</taxon>
        <taxon>Fungi</taxon>
        <taxon>Dikarya</taxon>
        <taxon>Basidiomycota</taxon>
        <taxon>Ustilaginomycotina</taxon>
        <taxon>Ustilaginomycetes</taxon>
        <taxon>Ustilaginales</taxon>
        <taxon>Ustilaginaceae</taxon>
        <taxon>Sporisorium</taxon>
    </lineage>
</organism>
<dbReference type="EMBL" id="LT795059">
    <property type="protein sequence ID" value="SJX62736.1"/>
    <property type="molecule type" value="Genomic_DNA"/>
</dbReference>
<proteinExistence type="predicted"/>
<name>A0A2N8UCL6_9BASI</name>
<evidence type="ECO:0000313" key="4">
    <source>
        <dbReference type="Proteomes" id="UP000239563"/>
    </source>
</evidence>
<protein>
    <submittedName>
        <fullName evidence="3">Uncharacterized protein</fullName>
    </submittedName>
</protein>
<feature type="signal peptide" evidence="2">
    <location>
        <begin position="1"/>
        <end position="21"/>
    </location>
</feature>
<evidence type="ECO:0000256" key="1">
    <source>
        <dbReference type="SAM" id="MobiDB-lite"/>
    </source>
</evidence>
<gene>
    <name evidence="3" type="ORF">SRS1_10995</name>
</gene>
<reference evidence="3 4" key="1">
    <citation type="submission" date="2017-02" db="EMBL/GenBank/DDBJ databases">
        <authorList>
            <person name="Peterson S.W."/>
        </authorList>
    </citation>
    <scope>NUCLEOTIDE SEQUENCE [LARGE SCALE GENOMIC DNA]</scope>
    <source>
        <strain evidence="3 4">SRS1_H2-8</strain>
    </source>
</reference>
<feature type="compositionally biased region" description="Low complexity" evidence="1">
    <location>
        <begin position="170"/>
        <end position="182"/>
    </location>
</feature>
<sequence>MKKPLPFLLAALLAGIGVVSATPPMPDAVRAGNDVVRHLWDQASKDSFVSELYPEWGPKTLRWGMFLYNDAEPIIYEFYKSVQSTSATHDLSSRFLRAVRWEDTSKLELTNDVKRRLAMQLIERFAEEERIGTQNAEEARSAIQEHERYPQTESDDRHKDTIMHEHHTLTPPDTSGSDSDSV</sequence>
<dbReference type="Proteomes" id="UP000239563">
    <property type="component" value="Chromosome VI"/>
</dbReference>